<feature type="transmembrane region" description="Helical" evidence="7">
    <location>
        <begin position="47"/>
        <end position="65"/>
    </location>
</feature>
<evidence type="ECO:0000256" key="6">
    <source>
        <dbReference type="RuleBase" id="RU000477"/>
    </source>
</evidence>
<dbReference type="PANTHER" id="PTHR45724:SF13">
    <property type="entry name" value="AQUAPORIN NIP1-1-RELATED"/>
    <property type="match status" value="1"/>
</dbReference>
<dbReference type="GO" id="GO:0016020">
    <property type="term" value="C:membrane"/>
    <property type="evidence" value="ECO:0007669"/>
    <property type="project" value="UniProtKB-SubCell"/>
</dbReference>
<sequence>METPSLFKRCFAEGIGTALLVLIGPGTAAFNGIITANNNESTTLADIGVISFAFAIIVMAMIYSIGRLTGCHINPAVTIALASTSHFSWKEVGPYLLAQCVGGTIGAFGIVTVLGMDGVVLGNLGATVLAPTTGYLQGIVIEAIAAFILMFVIMGVAVDSKAPKDWGGLVIGLTVGGIIMMTAGATGASFNPARTFGPYLVDSLLGGNINWIQFPVYVIGPIIGAIAAAVTYTYMTSSKKLPLSNEASQHEVGK</sequence>
<dbReference type="InterPro" id="IPR034294">
    <property type="entry name" value="Aquaporin_transptr"/>
</dbReference>
<dbReference type="OrthoDB" id="9807293at2"/>
<dbReference type="Gene3D" id="1.20.1080.10">
    <property type="entry name" value="Glycerol uptake facilitator protein"/>
    <property type="match status" value="1"/>
</dbReference>
<feature type="transmembrane region" description="Helical" evidence="7">
    <location>
        <begin position="211"/>
        <end position="235"/>
    </location>
</feature>
<keyword evidence="3 6" id="KW-0812">Transmembrane</keyword>
<reference evidence="8 9" key="1">
    <citation type="journal article" date="2019" name="Indoor Air">
        <title>Impacts of indoor surface finishes on bacterial viability.</title>
        <authorList>
            <person name="Hu J."/>
            <person name="Maamar S.B."/>
            <person name="Glawe A.J."/>
            <person name="Gottel N."/>
            <person name="Gilbert J.A."/>
            <person name="Hartmann E.M."/>
        </authorList>
    </citation>
    <scope>NUCLEOTIDE SEQUENCE [LARGE SCALE GENOMIC DNA]</scope>
    <source>
        <strain evidence="8 9">AF060A6</strain>
    </source>
</reference>
<dbReference type="Proteomes" id="UP000306477">
    <property type="component" value="Unassembled WGS sequence"/>
</dbReference>
<evidence type="ECO:0000256" key="4">
    <source>
        <dbReference type="ARBA" id="ARBA00022989"/>
    </source>
</evidence>
<proteinExistence type="inferred from homology"/>
<feature type="transmembrane region" description="Helical" evidence="7">
    <location>
        <begin position="95"/>
        <end position="115"/>
    </location>
</feature>
<keyword evidence="4 7" id="KW-1133">Transmembrane helix</keyword>
<feature type="transmembrane region" description="Helical" evidence="7">
    <location>
        <begin position="12"/>
        <end position="35"/>
    </location>
</feature>
<accession>A0A4S3PRI6</accession>
<evidence type="ECO:0000256" key="2">
    <source>
        <dbReference type="ARBA" id="ARBA00022448"/>
    </source>
</evidence>
<dbReference type="Pfam" id="PF00230">
    <property type="entry name" value="MIP"/>
    <property type="match status" value="1"/>
</dbReference>
<dbReference type="AlphaFoldDB" id="A0A4S3PRI6"/>
<dbReference type="InterPro" id="IPR000425">
    <property type="entry name" value="MIP"/>
</dbReference>
<dbReference type="PRINTS" id="PR00783">
    <property type="entry name" value="MINTRINSICP"/>
</dbReference>
<keyword evidence="2 6" id="KW-0813">Transport</keyword>
<dbReference type="SUPFAM" id="SSF81338">
    <property type="entry name" value="Aquaporin-like"/>
    <property type="match status" value="1"/>
</dbReference>
<dbReference type="InterPro" id="IPR023271">
    <property type="entry name" value="Aquaporin-like"/>
</dbReference>
<keyword evidence="5 7" id="KW-0472">Membrane</keyword>
<protein>
    <submittedName>
        <fullName evidence="8">Aquaporin family protein</fullName>
    </submittedName>
</protein>
<evidence type="ECO:0000256" key="3">
    <source>
        <dbReference type="ARBA" id="ARBA00022692"/>
    </source>
</evidence>
<feature type="transmembrane region" description="Helical" evidence="7">
    <location>
        <begin position="169"/>
        <end position="191"/>
    </location>
</feature>
<comment type="subcellular location">
    <subcellularLocation>
        <location evidence="1">Membrane</location>
        <topology evidence="1">Multi-pass membrane protein</topology>
    </subcellularLocation>
</comment>
<gene>
    <name evidence="8" type="ORF">E1I69_13345</name>
</gene>
<dbReference type="InterPro" id="IPR022357">
    <property type="entry name" value="MIP_CS"/>
</dbReference>
<dbReference type="EMBL" id="SLUB01000023">
    <property type="protein sequence ID" value="THE11866.1"/>
    <property type="molecule type" value="Genomic_DNA"/>
</dbReference>
<dbReference type="PANTHER" id="PTHR45724">
    <property type="entry name" value="AQUAPORIN NIP2-1"/>
    <property type="match status" value="1"/>
</dbReference>
<dbReference type="STRING" id="1033734.GCA_000285535_00119"/>
<keyword evidence="9" id="KW-1185">Reference proteome</keyword>
<evidence type="ECO:0000256" key="1">
    <source>
        <dbReference type="ARBA" id="ARBA00004141"/>
    </source>
</evidence>
<feature type="transmembrane region" description="Helical" evidence="7">
    <location>
        <begin position="135"/>
        <end position="157"/>
    </location>
</feature>
<name>A0A4S3PRI6_9BACI</name>
<evidence type="ECO:0000313" key="8">
    <source>
        <dbReference type="EMBL" id="THE11866.1"/>
    </source>
</evidence>
<dbReference type="RefSeq" id="WP_136380082.1">
    <property type="nucleotide sequence ID" value="NZ_SLUB01000023.1"/>
</dbReference>
<evidence type="ECO:0000256" key="5">
    <source>
        <dbReference type="ARBA" id="ARBA00023136"/>
    </source>
</evidence>
<comment type="similarity">
    <text evidence="6">Belongs to the MIP/aquaporin (TC 1.A.8) family.</text>
</comment>
<dbReference type="PROSITE" id="PS00221">
    <property type="entry name" value="MIP"/>
    <property type="match status" value="1"/>
</dbReference>
<comment type="caution">
    <text evidence="8">The sequence shown here is derived from an EMBL/GenBank/DDBJ whole genome shotgun (WGS) entry which is preliminary data.</text>
</comment>
<evidence type="ECO:0000256" key="7">
    <source>
        <dbReference type="SAM" id="Phobius"/>
    </source>
</evidence>
<evidence type="ECO:0000313" key="9">
    <source>
        <dbReference type="Proteomes" id="UP000306477"/>
    </source>
</evidence>
<organism evidence="8 9">
    <name type="scientific">Bacillus timonensis</name>
    <dbReference type="NCBI Taxonomy" id="1033734"/>
    <lineage>
        <taxon>Bacteria</taxon>
        <taxon>Bacillati</taxon>
        <taxon>Bacillota</taxon>
        <taxon>Bacilli</taxon>
        <taxon>Bacillales</taxon>
        <taxon>Bacillaceae</taxon>
        <taxon>Bacillus</taxon>
    </lineage>
</organism>
<dbReference type="GO" id="GO:0015267">
    <property type="term" value="F:channel activity"/>
    <property type="evidence" value="ECO:0007669"/>
    <property type="project" value="InterPro"/>
</dbReference>